<keyword evidence="3" id="KW-0067">ATP-binding</keyword>
<sequence>MATVLDRIVAEMPRASEYFTAKELQAQTGQPAERFACVVLKELVDNALDAAEAAGVAPEVSIDVAREDGIYWVTVADNGPGIASETIKRIIDFSVRVSDKSVYRSPTRGAQGNALKTVIGIPFALGCDSPVVIESRGVKHQVRAWTGPLGDVKVEHREEPGEIEDGARVTVPVPADGQEFDPLWWARAFAAFNLHASVKIRVLEEKSWPDLACSINLFEEAEFLPTVSFPGGWRKFLPTDLTSPHWYTGEALLRLVFAYVNAGKDLTLRDFVRQFRGLTASAKAKAVRDRLPEVKHLSDFEAHPELVSVLLAAMKEHSRPAGAEVLGWCGEEHFKIRFEQFYGLKRYWYKRIIGDVAGIPYVVEAALGETDKPGSLFIGVNFSPTFEDPLASTHLPGPEFGAYGIGGFLSRVRCHPVPSWEWERQSHVAAAFHLISPALDFLDRTKTRLKVPDEVAQAAGKALWAVCKTVYREEKRRERDAARAERAAREREKLLRRQEWTLKDAVFEVLPEALERASGGGKYPVSARTLYYQVRPLIQTYTGKELDYNYFSQQLLLEYQERFGPIEALYYDPRGYLYEPHTGRAVALGTREVESYDFPAWVFDKILYVEKKGLWPVLQAARLAERYDMAVVAAEGYATQAARVLFRRAERNREYRLFVLHDADPYGYNIARTLREETRRMKGYRVDVVDIGLKLEEALEMGLESEEFTRHQDIPQAVKDGLTDLEREWFIGRQVGKKTWICRRIELNAMSAPQLVSFIEAKLAEHGATAKVLPPEGVLLAEAGGLFWSLAGELAKKRILELLDVPALVRRVLAQLEAPAFEGLFGQLKRALETNPPESWRELLEMAVLEAARESLDRVDLESLLGHARDPSPPYGVRDGSS</sequence>
<dbReference type="Pfam" id="PF02518">
    <property type="entry name" value="HATPase_c"/>
    <property type="match status" value="1"/>
</dbReference>
<evidence type="ECO:0000259" key="2">
    <source>
        <dbReference type="Pfam" id="PF21180"/>
    </source>
</evidence>
<dbReference type="GO" id="GO:0005694">
    <property type="term" value="C:chromosome"/>
    <property type="evidence" value="ECO:0007669"/>
    <property type="project" value="InterPro"/>
</dbReference>
<proteinExistence type="predicted"/>
<dbReference type="Proteomes" id="UP000002620">
    <property type="component" value="Chromosome"/>
</dbReference>
<dbReference type="InterPro" id="IPR003594">
    <property type="entry name" value="HATPase_dom"/>
</dbReference>
<dbReference type="GO" id="GO:0003677">
    <property type="term" value="F:DNA binding"/>
    <property type="evidence" value="ECO:0007669"/>
    <property type="project" value="InterPro"/>
</dbReference>
<dbReference type="Pfam" id="PF21180">
    <property type="entry name" value="TOP6A-Spo11_Toprim"/>
    <property type="match status" value="1"/>
</dbReference>
<accession>C9R843</accession>
<dbReference type="HOGENOM" id="CLU_375415_0_0_9"/>
<dbReference type="InterPro" id="IPR036890">
    <property type="entry name" value="HATPase_C_sf"/>
</dbReference>
<keyword evidence="3" id="KW-0547">Nucleotide-binding</keyword>
<protein>
    <submittedName>
        <fullName evidence="3">ATP-binding region ATPase domain protein</fullName>
    </submittedName>
</protein>
<dbReference type="STRING" id="429009.Adeg_1370"/>
<evidence type="ECO:0000259" key="1">
    <source>
        <dbReference type="Pfam" id="PF02518"/>
    </source>
</evidence>
<evidence type="ECO:0000313" key="3">
    <source>
        <dbReference type="EMBL" id="ACX52472.1"/>
    </source>
</evidence>
<dbReference type="eggNOG" id="COG1697">
    <property type="taxonomic scope" value="Bacteria"/>
</dbReference>
<feature type="domain" description="Topoisomerase 6 subunit A/Spo11 TOPRIM" evidence="2">
    <location>
        <begin position="606"/>
        <end position="709"/>
    </location>
</feature>
<dbReference type="eggNOG" id="COG1389">
    <property type="taxonomic scope" value="Bacteria"/>
</dbReference>
<dbReference type="GO" id="GO:0005524">
    <property type="term" value="F:ATP binding"/>
    <property type="evidence" value="ECO:0007669"/>
    <property type="project" value="UniProtKB-KW"/>
</dbReference>
<dbReference type="EMBL" id="CP001785">
    <property type="protein sequence ID" value="ACX52472.1"/>
    <property type="molecule type" value="Genomic_DNA"/>
</dbReference>
<dbReference type="KEGG" id="adg:Adeg_1370"/>
<reference evidence="3 4" key="1">
    <citation type="submission" date="2009-10" db="EMBL/GenBank/DDBJ databases">
        <title>Complete sequence of chromosome of Ammonifex degensii KC4.</title>
        <authorList>
            <consortium name="US DOE Joint Genome Institute"/>
            <person name="Kerfeld C."/>
            <person name="Goodner B."/>
            <person name="Huber H."/>
            <person name="Stetter K."/>
            <person name="Lucas S."/>
            <person name="Copeland A."/>
            <person name="Lapidus A."/>
            <person name="Glavina del Rio T."/>
            <person name="Dalin E."/>
            <person name="Tice H."/>
            <person name="Bruce D."/>
            <person name="Goodwin L."/>
            <person name="Pitluck S."/>
            <person name="Saunders E."/>
            <person name="Brettin T."/>
            <person name="Detter J.C."/>
            <person name="Han C."/>
            <person name="Larimer F."/>
            <person name="Land M."/>
            <person name="Hauser L."/>
            <person name="Kyrpides N."/>
            <person name="Ovchinnikova G."/>
            <person name="Richardson P."/>
        </authorList>
    </citation>
    <scope>NUCLEOTIDE SEQUENCE [LARGE SCALE GENOMIC DNA]</scope>
    <source>
        <strain evidence="4">DSM 10501 / KC4</strain>
    </source>
</reference>
<organism evidence="3 4">
    <name type="scientific">Ammonifex degensii (strain DSM 10501 / KC4)</name>
    <dbReference type="NCBI Taxonomy" id="429009"/>
    <lineage>
        <taxon>Bacteria</taxon>
        <taxon>Bacillati</taxon>
        <taxon>Bacillota</taxon>
        <taxon>Clostridia</taxon>
        <taxon>Thermoanaerobacterales</taxon>
        <taxon>Thermoanaerobacteraceae</taxon>
        <taxon>Ammonifex</taxon>
    </lineage>
</organism>
<feature type="domain" description="Histidine kinase/HSP90-like ATPase" evidence="1">
    <location>
        <begin position="37"/>
        <end position="139"/>
    </location>
</feature>
<gene>
    <name evidence="3" type="ordered locus">Adeg_1370</name>
</gene>
<name>C9R843_AMMDK</name>
<dbReference type="Gene3D" id="3.40.1360.10">
    <property type="match status" value="1"/>
</dbReference>
<dbReference type="AlphaFoldDB" id="C9R843"/>
<dbReference type="Gene3D" id="3.30.565.10">
    <property type="entry name" value="Histidine kinase-like ATPase, C-terminal domain"/>
    <property type="match status" value="1"/>
</dbReference>
<dbReference type="SUPFAM" id="SSF56726">
    <property type="entry name" value="DNA topoisomerase IV, alpha subunit"/>
    <property type="match status" value="1"/>
</dbReference>
<dbReference type="RefSeq" id="WP_015739349.1">
    <property type="nucleotide sequence ID" value="NC_013385.1"/>
</dbReference>
<evidence type="ECO:0000313" key="4">
    <source>
        <dbReference type="Proteomes" id="UP000002620"/>
    </source>
</evidence>
<dbReference type="InterPro" id="IPR036078">
    <property type="entry name" value="Spo11/TopoVI_A_sf"/>
</dbReference>
<keyword evidence="4" id="KW-1185">Reference proteome</keyword>
<dbReference type="SUPFAM" id="SSF55874">
    <property type="entry name" value="ATPase domain of HSP90 chaperone/DNA topoisomerase II/histidine kinase"/>
    <property type="match status" value="1"/>
</dbReference>
<dbReference type="InterPro" id="IPR034136">
    <property type="entry name" value="TOPRIM_Topo6A/Spo11"/>
</dbReference>